<dbReference type="EMBL" id="FNAC01000011">
    <property type="protein sequence ID" value="SDC99423.1"/>
    <property type="molecule type" value="Genomic_DNA"/>
</dbReference>
<feature type="transmembrane region" description="Helical" evidence="1">
    <location>
        <begin position="114"/>
        <end position="133"/>
    </location>
</feature>
<dbReference type="RefSeq" id="WP_087938739.1">
    <property type="nucleotide sequence ID" value="NZ_FNAC01000011.1"/>
</dbReference>
<keyword evidence="1" id="KW-0472">Membrane</keyword>
<dbReference type="AlphaFoldDB" id="A0A1G6R4S4"/>
<feature type="transmembrane region" description="Helical" evidence="1">
    <location>
        <begin position="29"/>
        <end position="47"/>
    </location>
</feature>
<feature type="transmembrane region" description="Helical" evidence="1">
    <location>
        <begin position="148"/>
        <end position="167"/>
    </location>
</feature>
<dbReference type="STRING" id="686796.SAMN04488104_101184"/>
<accession>A0A1G6R4S4</accession>
<name>A0A1G6R4S4_9BACT</name>
<dbReference type="Proteomes" id="UP000199060">
    <property type="component" value="Unassembled WGS sequence"/>
</dbReference>
<feature type="transmembrane region" description="Helical" evidence="1">
    <location>
        <begin position="53"/>
        <end position="69"/>
    </location>
</feature>
<sequence>MNIRSLITFIFTGIILMAVQVLLLKNLALFGVAMGFLYLLLILDLSISINKTTLLFVAFGLGLVIDIFYDSLGMHAASATLIGFLRPVWLKAISPTGGYDDTVHPDIQEMGISWYLSYSFPLLFIYSLLFFTIDQWGTGGLFGVLNKSLFSAIFSMLLAILVQLLFFKRKRRI</sequence>
<keyword evidence="1" id="KW-1133">Transmembrane helix</keyword>
<gene>
    <name evidence="2" type="ORF">SAMN04488104_101184</name>
</gene>
<dbReference type="OrthoDB" id="1132160at2"/>
<keyword evidence="1" id="KW-0812">Transmembrane</keyword>
<feature type="transmembrane region" description="Helical" evidence="1">
    <location>
        <begin position="6"/>
        <end position="24"/>
    </location>
</feature>
<organism evidence="2 3">
    <name type="scientific">Algoriphagus faecimaris</name>
    <dbReference type="NCBI Taxonomy" id="686796"/>
    <lineage>
        <taxon>Bacteria</taxon>
        <taxon>Pseudomonadati</taxon>
        <taxon>Bacteroidota</taxon>
        <taxon>Cytophagia</taxon>
        <taxon>Cytophagales</taxon>
        <taxon>Cyclobacteriaceae</taxon>
        <taxon>Algoriphagus</taxon>
    </lineage>
</organism>
<evidence type="ECO:0000256" key="1">
    <source>
        <dbReference type="SAM" id="Phobius"/>
    </source>
</evidence>
<keyword evidence="3" id="KW-1185">Reference proteome</keyword>
<proteinExistence type="predicted"/>
<evidence type="ECO:0000313" key="2">
    <source>
        <dbReference type="EMBL" id="SDC99423.1"/>
    </source>
</evidence>
<reference evidence="3" key="1">
    <citation type="submission" date="2016-10" db="EMBL/GenBank/DDBJ databases">
        <authorList>
            <person name="Varghese N."/>
            <person name="Submissions S."/>
        </authorList>
    </citation>
    <scope>NUCLEOTIDE SEQUENCE [LARGE SCALE GENOMIC DNA]</scope>
    <source>
        <strain evidence="3">DSM 23095</strain>
    </source>
</reference>
<evidence type="ECO:0000313" key="3">
    <source>
        <dbReference type="Proteomes" id="UP000199060"/>
    </source>
</evidence>
<protein>
    <submittedName>
        <fullName evidence="2">Rod shape-determining protein MreD</fullName>
    </submittedName>
</protein>